<evidence type="ECO:0000256" key="2">
    <source>
        <dbReference type="ARBA" id="ARBA00022448"/>
    </source>
</evidence>
<accession>A0A7X8YDN2</accession>
<feature type="region of interest" description="Disordered" evidence="8">
    <location>
        <begin position="295"/>
        <end position="318"/>
    </location>
</feature>
<dbReference type="InterPro" id="IPR035906">
    <property type="entry name" value="MetI-like_sf"/>
</dbReference>
<gene>
    <name evidence="10" type="ORF">HGQ17_06325</name>
</gene>
<feature type="domain" description="ABC transmembrane type-1" evidence="9">
    <location>
        <begin position="99"/>
        <end position="278"/>
    </location>
</feature>
<feature type="transmembrane region" description="Helical" evidence="7">
    <location>
        <begin position="225"/>
        <end position="245"/>
    </location>
</feature>
<reference evidence="10 11" key="1">
    <citation type="submission" date="2020-04" db="EMBL/GenBank/DDBJ databases">
        <title>Nesterenkonia sp. nov., isolated from marine sediment.</title>
        <authorList>
            <person name="Zhang G."/>
        </authorList>
    </citation>
    <scope>NUCLEOTIDE SEQUENCE [LARGE SCALE GENOMIC DNA]</scope>
    <source>
        <strain evidence="10 11">MY13</strain>
    </source>
</reference>
<evidence type="ECO:0000256" key="3">
    <source>
        <dbReference type="ARBA" id="ARBA00022475"/>
    </source>
</evidence>
<organism evidence="10 11">
    <name type="scientific">Nesterenkonia sedimenti</name>
    <dbReference type="NCBI Taxonomy" id="1463632"/>
    <lineage>
        <taxon>Bacteria</taxon>
        <taxon>Bacillati</taxon>
        <taxon>Actinomycetota</taxon>
        <taxon>Actinomycetes</taxon>
        <taxon>Micrococcales</taxon>
        <taxon>Micrococcaceae</taxon>
        <taxon>Nesterenkonia</taxon>
    </lineage>
</organism>
<keyword evidence="2 7" id="KW-0813">Transport</keyword>
<keyword evidence="4 7" id="KW-0812">Transmembrane</keyword>
<keyword evidence="11" id="KW-1185">Reference proteome</keyword>
<sequence>MLLADEETDGAFIPRLPVGEKLEEGFDWFQDQFSGLIRGVEIAFETTSEGLAEILAAPDALVLTAIFALIAFLMRDWKLALLTVPLMLFIVSVDLWEEALETLALVAVATVVALVIAIPLGVLAAKSQFVSRAVRPVLDLMQTMPALVWLIPTLAMFGLGMPAGILATIIFALPPGVRFTELAIRQVDSEVVEAGHAFGSTGWQILFGIQLPLATKTIMAGVNQVIMLALSMAVFGGFVGAGGLGNEVSGAINTIDLERGLEAGLCVVMFAIYLDRVTAALGATEESTLYKLLRRRKPQQQQTEPDEAEAAEASTKTG</sequence>
<comment type="subcellular location">
    <subcellularLocation>
        <location evidence="7">Cell membrane</location>
        <topology evidence="7">Multi-pass membrane protein</topology>
    </subcellularLocation>
    <subcellularLocation>
        <location evidence="1">Membrane</location>
        <topology evidence="1">Multi-pass membrane protein</topology>
    </subcellularLocation>
</comment>
<comment type="caution">
    <text evidence="10">The sequence shown here is derived from an EMBL/GenBank/DDBJ whole genome shotgun (WGS) entry which is preliminary data.</text>
</comment>
<dbReference type="GO" id="GO:0005275">
    <property type="term" value="F:amine transmembrane transporter activity"/>
    <property type="evidence" value="ECO:0007669"/>
    <property type="project" value="TreeGrafter"/>
</dbReference>
<comment type="similarity">
    <text evidence="7">Belongs to the binding-protein-dependent transport system permease family.</text>
</comment>
<protein>
    <submittedName>
        <fullName evidence="10">ABC transporter permease subunit</fullName>
    </submittedName>
</protein>
<dbReference type="GO" id="GO:0031460">
    <property type="term" value="P:glycine betaine transport"/>
    <property type="evidence" value="ECO:0007669"/>
    <property type="project" value="TreeGrafter"/>
</dbReference>
<dbReference type="PROSITE" id="PS50928">
    <property type="entry name" value="ABC_TM1"/>
    <property type="match status" value="1"/>
</dbReference>
<proteinExistence type="inferred from homology"/>
<evidence type="ECO:0000313" key="10">
    <source>
        <dbReference type="EMBL" id="NLS09625.1"/>
    </source>
</evidence>
<evidence type="ECO:0000256" key="4">
    <source>
        <dbReference type="ARBA" id="ARBA00022692"/>
    </source>
</evidence>
<feature type="transmembrane region" description="Helical" evidence="7">
    <location>
        <begin position="54"/>
        <end position="72"/>
    </location>
</feature>
<dbReference type="SUPFAM" id="SSF161098">
    <property type="entry name" value="MetI-like"/>
    <property type="match status" value="1"/>
</dbReference>
<evidence type="ECO:0000256" key="6">
    <source>
        <dbReference type="ARBA" id="ARBA00023136"/>
    </source>
</evidence>
<dbReference type="PANTHER" id="PTHR47737:SF1">
    <property type="entry name" value="GLYCINE BETAINE_PROLINE BETAINE TRANSPORT SYSTEM PERMEASE PROTEIN PROW"/>
    <property type="match status" value="1"/>
</dbReference>
<dbReference type="Proteomes" id="UP000523139">
    <property type="component" value="Unassembled WGS sequence"/>
</dbReference>
<dbReference type="GO" id="GO:0015871">
    <property type="term" value="P:choline transport"/>
    <property type="evidence" value="ECO:0007669"/>
    <property type="project" value="TreeGrafter"/>
</dbReference>
<keyword evidence="5 7" id="KW-1133">Transmembrane helix</keyword>
<dbReference type="GO" id="GO:0015226">
    <property type="term" value="F:carnitine transmembrane transporter activity"/>
    <property type="evidence" value="ECO:0007669"/>
    <property type="project" value="TreeGrafter"/>
</dbReference>
<dbReference type="FunFam" id="1.10.3720.10:FF:000001">
    <property type="entry name" value="Glycine betaine ABC transporter, permease"/>
    <property type="match status" value="1"/>
</dbReference>
<keyword evidence="6 7" id="KW-0472">Membrane</keyword>
<dbReference type="CDD" id="cd06261">
    <property type="entry name" value="TM_PBP2"/>
    <property type="match status" value="1"/>
</dbReference>
<dbReference type="Gene3D" id="1.10.3720.10">
    <property type="entry name" value="MetI-like"/>
    <property type="match status" value="1"/>
</dbReference>
<dbReference type="AlphaFoldDB" id="A0A7X8YDN2"/>
<dbReference type="InterPro" id="IPR000515">
    <property type="entry name" value="MetI-like"/>
</dbReference>
<evidence type="ECO:0000256" key="5">
    <source>
        <dbReference type="ARBA" id="ARBA00022989"/>
    </source>
</evidence>
<feature type="transmembrane region" description="Helical" evidence="7">
    <location>
        <begin position="102"/>
        <end position="125"/>
    </location>
</feature>
<keyword evidence="3" id="KW-1003">Cell membrane</keyword>
<evidence type="ECO:0000256" key="7">
    <source>
        <dbReference type="RuleBase" id="RU363032"/>
    </source>
</evidence>
<evidence type="ECO:0000256" key="1">
    <source>
        <dbReference type="ARBA" id="ARBA00004141"/>
    </source>
</evidence>
<dbReference type="Pfam" id="PF00528">
    <property type="entry name" value="BPD_transp_1"/>
    <property type="match status" value="1"/>
</dbReference>
<name>A0A7X8YDN2_9MICC</name>
<dbReference type="PANTHER" id="PTHR47737">
    <property type="entry name" value="GLYCINE BETAINE/PROLINE BETAINE TRANSPORT SYSTEM PERMEASE PROTEIN PROW"/>
    <property type="match status" value="1"/>
</dbReference>
<evidence type="ECO:0000313" key="11">
    <source>
        <dbReference type="Proteomes" id="UP000523139"/>
    </source>
</evidence>
<feature type="transmembrane region" description="Helical" evidence="7">
    <location>
        <begin position="79"/>
        <end position="96"/>
    </location>
</feature>
<feature type="transmembrane region" description="Helical" evidence="7">
    <location>
        <begin position="146"/>
        <end position="174"/>
    </location>
</feature>
<evidence type="ECO:0000259" key="9">
    <source>
        <dbReference type="PROSITE" id="PS50928"/>
    </source>
</evidence>
<evidence type="ECO:0000256" key="8">
    <source>
        <dbReference type="SAM" id="MobiDB-lite"/>
    </source>
</evidence>
<dbReference type="EMBL" id="JABAHY010000004">
    <property type="protein sequence ID" value="NLS09625.1"/>
    <property type="molecule type" value="Genomic_DNA"/>
</dbReference>
<dbReference type="GO" id="GO:0043190">
    <property type="term" value="C:ATP-binding cassette (ABC) transporter complex"/>
    <property type="evidence" value="ECO:0007669"/>
    <property type="project" value="TreeGrafter"/>
</dbReference>